<organism evidence="4">
    <name type="scientific">Thelazia callipaeda</name>
    <name type="common">Oriental eyeworm</name>
    <name type="synonym">Parasitic nematode</name>
    <dbReference type="NCBI Taxonomy" id="103827"/>
    <lineage>
        <taxon>Eukaryota</taxon>
        <taxon>Metazoa</taxon>
        <taxon>Ecdysozoa</taxon>
        <taxon>Nematoda</taxon>
        <taxon>Chromadorea</taxon>
        <taxon>Rhabditida</taxon>
        <taxon>Spirurina</taxon>
        <taxon>Spiruromorpha</taxon>
        <taxon>Thelazioidea</taxon>
        <taxon>Thelaziidae</taxon>
        <taxon>Thelazia</taxon>
    </lineage>
</organism>
<reference evidence="2 3" key="2">
    <citation type="submission" date="2018-11" db="EMBL/GenBank/DDBJ databases">
        <authorList>
            <consortium name="Pathogen Informatics"/>
        </authorList>
    </citation>
    <scope>NUCLEOTIDE SEQUENCE [LARGE SCALE GENOMIC DNA]</scope>
</reference>
<accession>A0A0N5D3D1</accession>
<dbReference type="AlphaFoldDB" id="A0A0N5D3D1"/>
<dbReference type="EMBL" id="UYYF01004506">
    <property type="protein sequence ID" value="VDN04880.1"/>
    <property type="molecule type" value="Genomic_DNA"/>
</dbReference>
<reference evidence="4" key="1">
    <citation type="submission" date="2017-02" db="UniProtKB">
        <authorList>
            <consortium name="WormBaseParasite"/>
        </authorList>
    </citation>
    <scope>IDENTIFICATION</scope>
</reference>
<evidence type="ECO:0000313" key="3">
    <source>
        <dbReference type="Proteomes" id="UP000276776"/>
    </source>
</evidence>
<dbReference type="Proteomes" id="UP000276776">
    <property type="component" value="Unassembled WGS sequence"/>
</dbReference>
<evidence type="ECO:0000313" key="2">
    <source>
        <dbReference type="EMBL" id="VDN04880.1"/>
    </source>
</evidence>
<gene>
    <name evidence="2" type="ORF">TCLT_LOCUS7426</name>
</gene>
<evidence type="ECO:0000256" key="1">
    <source>
        <dbReference type="SAM" id="MobiDB-lite"/>
    </source>
</evidence>
<sequence>MALPSCRAVELPAIRLHHKAGNGGETENTEHGIINASVQEPTELSIWAEKEIIAFRSTATTKATLPKVKRPERWKREEWCVDFTRYKRSDMKMEDKRKETASERKRTKLSKAP</sequence>
<feature type="compositionally biased region" description="Basic and acidic residues" evidence="1">
    <location>
        <begin position="91"/>
        <end position="104"/>
    </location>
</feature>
<proteinExistence type="predicted"/>
<keyword evidence="3" id="KW-1185">Reference proteome</keyword>
<dbReference type="WBParaSite" id="TCLT_0000743701-mRNA-1">
    <property type="protein sequence ID" value="TCLT_0000743701-mRNA-1"/>
    <property type="gene ID" value="TCLT_0000743701"/>
</dbReference>
<protein>
    <submittedName>
        <fullName evidence="2 4">Uncharacterized protein</fullName>
    </submittedName>
</protein>
<name>A0A0N5D3D1_THECL</name>
<feature type="region of interest" description="Disordered" evidence="1">
    <location>
        <begin position="91"/>
        <end position="113"/>
    </location>
</feature>
<evidence type="ECO:0000313" key="4">
    <source>
        <dbReference type="WBParaSite" id="TCLT_0000743701-mRNA-1"/>
    </source>
</evidence>